<dbReference type="InterPro" id="IPR011701">
    <property type="entry name" value="MFS"/>
</dbReference>
<reference evidence="9 10" key="1">
    <citation type="submission" date="2020-09" db="EMBL/GenBank/DDBJ databases">
        <title>Biosynthesis of the nuclear factor of activated T cells inhibitor NFAT-133 and its congeners in Streptomyces pactum.</title>
        <authorList>
            <person name="Zhou W."/>
            <person name="Posri P."/>
            <person name="Abugrain M.E."/>
            <person name="Weisberg A.J."/>
            <person name="Chang J.H."/>
            <person name="Mahmud T."/>
        </authorList>
    </citation>
    <scope>NUCLEOTIDE SEQUENCE [LARGE SCALE GENOMIC DNA]</scope>
    <source>
        <strain evidence="9 10">ATCC 27456</strain>
    </source>
</reference>
<evidence type="ECO:0000256" key="2">
    <source>
        <dbReference type="ARBA" id="ARBA00022448"/>
    </source>
</evidence>
<organism evidence="9 10">
    <name type="scientific">Streptomyces pactum</name>
    <dbReference type="NCBI Taxonomy" id="68249"/>
    <lineage>
        <taxon>Bacteria</taxon>
        <taxon>Bacillati</taxon>
        <taxon>Actinomycetota</taxon>
        <taxon>Actinomycetes</taxon>
        <taxon>Kitasatosporales</taxon>
        <taxon>Streptomycetaceae</taxon>
        <taxon>Streptomyces</taxon>
    </lineage>
</organism>
<evidence type="ECO:0000256" key="4">
    <source>
        <dbReference type="ARBA" id="ARBA00022692"/>
    </source>
</evidence>
<evidence type="ECO:0000256" key="8">
    <source>
        <dbReference type="SAM" id="Phobius"/>
    </source>
</evidence>
<name>A0ABS0NEY9_9ACTN</name>
<evidence type="ECO:0000313" key="9">
    <source>
        <dbReference type="EMBL" id="MBH5333763.1"/>
    </source>
</evidence>
<dbReference type="Pfam" id="PF07690">
    <property type="entry name" value="MFS_1"/>
    <property type="match status" value="1"/>
</dbReference>
<dbReference type="Gene3D" id="1.20.1250.20">
    <property type="entry name" value="MFS general substrate transporter like domains"/>
    <property type="match status" value="1"/>
</dbReference>
<evidence type="ECO:0000256" key="7">
    <source>
        <dbReference type="SAM" id="MobiDB-lite"/>
    </source>
</evidence>
<dbReference type="EMBL" id="JACYXC010000001">
    <property type="protein sequence ID" value="MBH5333763.1"/>
    <property type="molecule type" value="Genomic_DNA"/>
</dbReference>
<protein>
    <submittedName>
        <fullName evidence="9">MFS transporter</fullName>
    </submittedName>
</protein>
<dbReference type="PANTHER" id="PTHR23517:SF2">
    <property type="entry name" value="MULTIDRUG RESISTANCE PROTEIN MDTH"/>
    <property type="match status" value="1"/>
</dbReference>
<feature type="transmembrane region" description="Helical" evidence="8">
    <location>
        <begin position="56"/>
        <end position="75"/>
    </location>
</feature>
<keyword evidence="3" id="KW-1003">Cell membrane</keyword>
<feature type="compositionally biased region" description="Low complexity" evidence="7">
    <location>
        <begin position="213"/>
        <end position="263"/>
    </location>
</feature>
<feature type="transmembrane region" description="Helical" evidence="8">
    <location>
        <begin position="150"/>
        <end position="168"/>
    </location>
</feature>
<comment type="caution">
    <text evidence="9">The sequence shown here is derived from an EMBL/GenBank/DDBJ whole genome shotgun (WGS) entry which is preliminary data.</text>
</comment>
<proteinExistence type="predicted"/>
<accession>A0ABS0NEY9</accession>
<feature type="transmembrane region" description="Helical" evidence="8">
    <location>
        <begin position="326"/>
        <end position="346"/>
    </location>
</feature>
<sequence length="493" mass="49513">MRRPTSPTALRDRIPGGPDGRRMLAVTLVDRIGSGLWAATAVLYFTYVARLGTAEIGLMLAVSGAIGIAGPPLAGHLADRLPLRPLLVTVQAVRAVASLALLTTTDLTLLTAVTAVGSLGDRASSVLTKLYATRVAGPARARYQAVNRTVANLGWAVGGLAAAGALAAGTTAVYRFLLLGDGLSFVLAALLTLRCQEPPPASRVVAAGRHAATDTPPAATDTPCAEAKAPDAGEGAPDAAGRASGAPGAAADAPAGAAGASGRRPGGRGTPAAGPGTAPAARANPWRDRPYLAYTAGDAVLFLDDSVFKVGLPLWTVTATSAPHGLAPLLMVLNNVLVVLLQVPCARFGATPRAARRALLPLGGVFLAGALALAASATGPSWAACTALVLAATAFTLAEILHATISWELSVALAPAEAQGAYLGVHSLAQAVQRSAGPLAVTTAIAVGPAGWAALGGLLAATCLAQRRLVRDHTEPVMSVPPVTVSEHRSTAH</sequence>
<keyword evidence="5 8" id="KW-1133">Transmembrane helix</keyword>
<evidence type="ECO:0000256" key="6">
    <source>
        <dbReference type="ARBA" id="ARBA00023136"/>
    </source>
</evidence>
<evidence type="ECO:0000313" key="10">
    <source>
        <dbReference type="Proteomes" id="UP000807371"/>
    </source>
</evidence>
<dbReference type="Proteomes" id="UP000807371">
    <property type="component" value="Unassembled WGS sequence"/>
</dbReference>
<feature type="region of interest" description="Disordered" evidence="7">
    <location>
        <begin position="205"/>
        <end position="282"/>
    </location>
</feature>
<keyword evidence="4 8" id="KW-0812">Transmembrane</keyword>
<feature type="transmembrane region" description="Helical" evidence="8">
    <location>
        <begin position="95"/>
        <end position="119"/>
    </location>
</feature>
<dbReference type="SUPFAM" id="SSF103473">
    <property type="entry name" value="MFS general substrate transporter"/>
    <property type="match status" value="1"/>
</dbReference>
<dbReference type="RefSeq" id="WP_197987536.1">
    <property type="nucleotide sequence ID" value="NZ_JACYXC010000001.1"/>
</dbReference>
<evidence type="ECO:0000256" key="5">
    <source>
        <dbReference type="ARBA" id="ARBA00022989"/>
    </source>
</evidence>
<dbReference type="PANTHER" id="PTHR23517">
    <property type="entry name" value="RESISTANCE PROTEIN MDTM, PUTATIVE-RELATED-RELATED"/>
    <property type="match status" value="1"/>
</dbReference>
<keyword evidence="10" id="KW-1185">Reference proteome</keyword>
<keyword evidence="6 8" id="KW-0472">Membrane</keyword>
<feature type="transmembrane region" description="Helical" evidence="8">
    <location>
        <begin position="358"/>
        <end position="375"/>
    </location>
</feature>
<keyword evidence="2" id="KW-0813">Transport</keyword>
<gene>
    <name evidence="9" type="ORF">IHE55_02665</name>
</gene>
<dbReference type="InterPro" id="IPR050171">
    <property type="entry name" value="MFS_Transporters"/>
</dbReference>
<evidence type="ECO:0000256" key="3">
    <source>
        <dbReference type="ARBA" id="ARBA00022475"/>
    </source>
</evidence>
<comment type="subcellular location">
    <subcellularLocation>
        <location evidence="1">Cell membrane</location>
        <topology evidence="1">Multi-pass membrane protein</topology>
    </subcellularLocation>
</comment>
<feature type="transmembrane region" description="Helical" evidence="8">
    <location>
        <begin position="32"/>
        <end position="49"/>
    </location>
</feature>
<evidence type="ECO:0000256" key="1">
    <source>
        <dbReference type="ARBA" id="ARBA00004651"/>
    </source>
</evidence>
<dbReference type="InterPro" id="IPR036259">
    <property type="entry name" value="MFS_trans_sf"/>
</dbReference>
<feature type="compositionally biased region" description="Low complexity" evidence="7">
    <location>
        <begin position="270"/>
        <end position="282"/>
    </location>
</feature>